<dbReference type="Pfam" id="PF03795">
    <property type="entry name" value="YCII"/>
    <property type="match status" value="1"/>
</dbReference>
<gene>
    <name evidence="3" type="ORF">METEAL_22210</name>
</gene>
<name>A0AA48GKK7_9BACT</name>
<keyword evidence="4" id="KW-1185">Reference proteome</keyword>
<dbReference type="InterPro" id="IPR005545">
    <property type="entry name" value="YCII"/>
</dbReference>
<dbReference type="PANTHER" id="PTHR33606">
    <property type="entry name" value="PROTEIN YCII"/>
    <property type="match status" value="1"/>
</dbReference>
<dbReference type="RefSeq" id="WP_316411690.1">
    <property type="nucleotide sequence ID" value="NZ_AP027080.1"/>
</dbReference>
<accession>A0AA48GKK7</accession>
<proteinExistence type="inferred from homology"/>
<evidence type="ECO:0000313" key="3">
    <source>
        <dbReference type="EMBL" id="BDU73047.1"/>
    </source>
</evidence>
<feature type="domain" description="YCII-related" evidence="2">
    <location>
        <begin position="1"/>
        <end position="85"/>
    </location>
</feature>
<dbReference type="PANTHER" id="PTHR33606:SF3">
    <property type="entry name" value="PROTEIN YCII"/>
    <property type="match status" value="1"/>
</dbReference>
<comment type="similarity">
    <text evidence="1">Belongs to the YciI family.</text>
</comment>
<dbReference type="SUPFAM" id="SSF54909">
    <property type="entry name" value="Dimeric alpha+beta barrel"/>
    <property type="match status" value="1"/>
</dbReference>
<organism evidence="3 4">
    <name type="scientific">Mesoterricola silvestris</name>
    <dbReference type="NCBI Taxonomy" id="2927979"/>
    <lineage>
        <taxon>Bacteria</taxon>
        <taxon>Pseudomonadati</taxon>
        <taxon>Acidobacteriota</taxon>
        <taxon>Holophagae</taxon>
        <taxon>Holophagales</taxon>
        <taxon>Holophagaceae</taxon>
        <taxon>Mesoterricola</taxon>
    </lineage>
</organism>
<sequence>MHFLLIYDYIPEILERRGAFRAEHLALARQYQDRNELLLGGVLTEPVDSAILLFQGEGPGGAEAFAKADPYVRNGLVTRWQVRQWMTVVGRDAASPA</sequence>
<dbReference type="KEGG" id="msil:METEAL_22210"/>
<dbReference type="NCBIfam" id="NF009508">
    <property type="entry name" value="PRK12866.1"/>
    <property type="match status" value="1"/>
</dbReference>
<evidence type="ECO:0000259" key="2">
    <source>
        <dbReference type="Pfam" id="PF03795"/>
    </source>
</evidence>
<dbReference type="Proteomes" id="UP001238179">
    <property type="component" value="Chromosome"/>
</dbReference>
<dbReference type="EMBL" id="AP027080">
    <property type="protein sequence ID" value="BDU73047.1"/>
    <property type="molecule type" value="Genomic_DNA"/>
</dbReference>
<dbReference type="Gene3D" id="3.30.70.1060">
    <property type="entry name" value="Dimeric alpha+beta barrel"/>
    <property type="match status" value="1"/>
</dbReference>
<reference evidence="4" key="1">
    <citation type="journal article" date="2023" name="Int. J. Syst. Evol. Microbiol.">
        <title>Mesoterricola silvestris gen. nov., sp. nov., Mesoterricola sediminis sp. nov., Geothrix oryzae sp. nov., Geothrix edaphica sp. nov., Geothrix rubra sp. nov., and Geothrix limicola sp. nov., six novel members of Acidobacteriota isolated from soils.</title>
        <authorList>
            <person name="Itoh H."/>
            <person name="Sugisawa Y."/>
            <person name="Mise K."/>
            <person name="Xu Z."/>
            <person name="Kuniyasu M."/>
            <person name="Ushijima N."/>
            <person name="Kawano K."/>
            <person name="Kobayashi E."/>
            <person name="Shiratori Y."/>
            <person name="Masuda Y."/>
            <person name="Senoo K."/>
        </authorList>
    </citation>
    <scope>NUCLEOTIDE SEQUENCE [LARGE SCALE GENOMIC DNA]</scope>
    <source>
        <strain evidence="4">W79</strain>
    </source>
</reference>
<protein>
    <recommendedName>
        <fullName evidence="2">YCII-related domain-containing protein</fullName>
    </recommendedName>
</protein>
<evidence type="ECO:0000256" key="1">
    <source>
        <dbReference type="ARBA" id="ARBA00007689"/>
    </source>
</evidence>
<dbReference type="AlphaFoldDB" id="A0AA48GKK7"/>
<dbReference type="InterPro" id="IPR011008">
    <property type="entry name" value="Dimeric_a/b-barrel"/>
</dbReference>
<dbReference type="InterPro" id="IPR051807">
    <property type="entry name" value="Sec-metab_biosynth-assoc"/>
</dbReference>
<evidence type="ECO:0000313" key="4">
    <source>
        <dbReference type="Proteomes" id="UP001238179"/>
    </source>
</evidence>